<accession>A0A5B7FWL0</accession>
<organism evidence="1 2">
    <name type="scientific">Portunus trituberculatus</name>
    <name type="common">Swimming crab</name>
    <name type="synonym">Neptunus trituberculatus</name>
    <dbReference type="NCBI Taxonomy" id="210409"/>
    <lineage>
        <taxon>Eukaryota</taxon>
        <taxon>Metazoa</taxon>
        <taxon>Ecdysozoa</taxon>
        <taxon>Arthropoda</taxon>
        <taxon>Crustacea</taxon>
        <taxon>Multicrustacea</taxon>
        <taxon>Malacostraca</taxon>
        <taxon>Eumalacostraca</taxon>
        <taxon>Eucarida</taxon>
        <taxon>Decapoda</taxon>
        <taxon>Pleocyemata</taxon>
        <taxon>Brachyura</taxon>
        <taxon>Eubrachyura</taxon>
        <taxon>Portunoidea</taxon>
        <taxon>Portunidae</taxon>
        <taxon>Portuninae</taxon>
        <taxon>Portunus</taxon>
    </lineage>
</organism>
<gene>
    <name evidence="1" type="ORF">E2C01_045991</name>
</gene>
<evidence type="ECO:0000313" key="2">
    <source>
        <dbReference type="Proteomes" id="UP000324222"/>
    </source>
</evidence>
<keyword evidence="2" id="KW-1185">Reference proteome</keyword>
<evidence type="ECO:0000313" key="1">
    <source>
        <dbReference type="EMBL" id="MPC52130.1"/>
    </source>
</evidence>
<sequence length="107" mass="12015">MGVEAPGTGEQDAYLCRLSVQGECYNFHTMDDVEEFERLVFSLSLRAGRVWHCRIALCWAESRFVARWRHHFTASYLAHGPLSSRNPDVTAGSEGRAEYCAFVLTGG</sequence>
<proteinExistence type="predicted"/>
<protein>
    <submittedName>
        <fullName evidence="1">Uncharacterized protein</fullName>
    </submittedName>
</protein>
<dbReference type="EMBL" id="VSRR010010643">
    <property type="protein sequence ID" value="MPC52130.1"/>
    <property type="molecule type" value="Genomic_DNA"/>
</dbReference>
<comment type="caution">
    <text evidence="1">The sequence shown here is derived from an EMBL/GenBank/DDBJ whole genome shotgun (WGS) entry which is preliminary data.</text>
</comment>
<dbReference type="Proteomes" id="UP000324222">
    <property type="component" value="Unassembled WGS sequence"/>
</dbReference>
<name>A0A5B7FWL0_PORTR</name>
<dbReference type="AlphaFoldDB" id="A0A5B7FWL0"/>
<reference evidence="1 2" key="1">
    <citation type="submission" date="2019-05" db="EMBL/GenBank/DDBJ databases">
        <title>Another draft genome of Portunus trituberculatus and its Hox gene families provides insights of decapod evolution.</title>
        <authorList>
            <person name="Jeong J.-H."/>
            <person name="Song I."/>
            <person name="Kim S."/>
            <person name="Choi T."/>
            <person name="Kim D."/>
            <person name="Ryu S."/>
            <person name="Kim W."/>
        </authorList>
    </citation>
    <scope>NUCLEOTIDE SEQUENCE [LARGE SCALE GENOMIC DNA]</scope>
    <source>
        <tissue evidence="1">Muscle</tissue>
    </source>
</reference>